<evidence type="ECO:0000313" key="5">
    <source>
        <dbReference type="Proteomes" id="UP000186817"/>
    </source>
</evidence>
<keyword evidence="5" id="KW-1185">Reference proteome</keyword>
<dbReference type="InterPro" id="IPR002110">
    <property type="entry name" value="Ankyrin_rpt"/>
</dbReference>
<dbReference type="Pfam" id="PF12796">
    <property type="entry name" value="Ank_2"/>
    <property type="match status" value="1"/>
</dbReference>
<evidence type="ECO:0000256" key="2">
    <source>
        <dbReference type="ARBA" id="ARBA00023043"/>
    </source>
</evidence>
<dbReference type="SUPFAM" id="SSF48403">
    <property type="entry name" value="Ankyrin repeat"/>
    <property type="match status" value="1"/>
</dbReference>
<dbReference type="GO" id="GO:0008168">
    <property type="term" value="F:methyltransferase activity"/>
    <property type="evidence" value="ECO:0007669"/>
    <property type="project" value="UniProtKB-KW"/>
</dbReference>
<dbReference type="Proteomes" id="UP000186817">
    <property type="component" value="Unassembled WGS sequence"/>
</dbReference>
<evidence type="ECO:0000313" key="4">
    <source>
        <dbReference type="EMBL" id="OLP98698.1"/>
    </source>
</evidence>
<dbReference type="PROSITE" id="PS50088">
    <property type="entry name" value="ANK_REPEAT"/>
    <property type="match status" value="2"/>
</dbReference>
<evidence type="ECO:0000256" key="1">
    <source>
        <dbReference type="ARBA" id="ARBA00022737"/>
    </source>
</evidence>
<dbReference type="SMART" id="SM00248">
    <property type="entry name" value="ANK"/>
    <property type="match status" value="3"/>
</dbReference>
<keyword evidence="4" id="KW-0489">Methyltransferase</keyword>
<gene>
    <name evidence="4" type="primary">EHMT2</name>
    <name evidence="4" type="ORF">AK812_SmicGene18829</name>
</gene>
<keyword evidence="2 3" id="KW-0040">ANK repeat</keyword>
<feature type="repeat" description="ANK" evidence="3">
    <location>
        <begin position="180"/>
        <end position="212"/>
    </location>
</feature>
<dbReference type="PROSITE" id="PS50297">
    <property type="entry name" value="ANK_REP_REGION"/>
    <property type="match status" value="1"/>
</dbReference>
<dbReference type="Pfam" id="PF13637">
    <property type="entry name" value="Ank_4"/>
    <property type="match status" value="1"/>
</dbReference>
<comment type="caution">
    <text evidence="4">The sequence shown here is derived from an EMBL/GenBank/DDBJ whole genome shotgun (WGS) entry which is preliminary data.</text>
</comment>
<name>A0A1Q9DU82_SYMMI</name>
<evidence type="ECO:0000256" key="3">
    <source>
        <dbReference type="PROSITE-ProRule" id="PRU00023"/>
    </source>
</evidence>
<dbReference type="OrthoDB" id="194358at2759"/>
<keyword evidence="4" id="KW-0808">Transferase</keyword>
<keyword evidence="1" id="KW-0677">Repeat</keyword>
<dbReference type="AlphaFoldDB" id="A0A1Q9DU82"/>
<accession>A0A1Q9DU82</accession>
<dbReference type="InterPro" id="IPR050889">
    <property type="entry name" value="Dendritic_Spine_Reg/Scaffold"/>
</dbReference>
<protein>
    <submittedName>
        <fullName evidence="4">Histone-lysine N-methyltransferase EHMT2</fullName>
    </submittedName>
</protein>
<sequence>MPDMASCDIEVLSISDGTALELCRLPALDDAMWAEVKAYVARNPETAKAMQGFARNPEAMQGWLQMRAAAEHYQITLDRDVELHNLIEALEADEELAPVFEDLRKNGMQAAMKYSDEALMLKISKKLREYLGQWEAILQRLEQMAFPLHEVAKEGDVRLLQLLLQRRETREEPVDYQDSKGITALGYAIWAGHLEAAKLLIERGADAQLVDSFDNSCVHYAAGYGHAELLEYLLEFGFSMHRTNASGLTPMAVAMQSHQEATMLVLDTFGTT</sequence>
<reference evidence="4 5" key="1">
    <citation type="submission" date="2016-02" db="EMBL/GenBank/DDBJ databases">
        <title>Genome analysis of coral dinoflagellate symbionts highlights evolutionary adaptations to a symbiotic lifestyle.</title>
        <authorList>
            <person name="Aranda M."/>
            <person name="Li Y."/>
            <person name="Liew Y.J."/>
            <person name="Baumgarten S."/>
            <person name="Simakov O."/>
            <person name="Wilson M."/>
            <person name="Piel J."/>
            <person name="Ashoor H."/>
            <person name="Bougouffa S."/>
            <person name="Bajic V.B."/>
            <person name="Ryu T."/>
            <person name="Ravasi T."/>
            <person name="Bayer T."/>
            <person name="Micklem G."/>
            <person name="Kim H."/>
            <person name="Bhak J."/>
            <person name="Lajeunesse T.C."/>
            <person name="Voolstra C.R."/>
        </authorList>
    </citation>
    <scope>NUCLEOTIDE SEQUENCE [LARGE SCALE GENOMIC DNA]</scope>
    <source>
        <strain evidence="4 5">CCMP2467</strain>
    </source>
</reference>
<feature type="repeat" description="ANK" evidence="3">
    <location>
        <begin position="213"/>
        <end position="245"/>
    </location>
</feature>
<dbReference type="PANTHER" id="PTHR24166:SF48">
    <property type="entry name" value="PROTEIN VAPYRIN"/>
    <property type="match status" value="1"/>
</dbReference>
<dbReference type="GO" id="GO:0032259">
    <property type="term" value="P:methylation"/>
    <property type="evidence" value="ECO:0007669"/>
    <property type="project" value="UniProtKB-KW"/>
</dbReference>
<dbReference type="PANTHER" id="PTHR24166">
    <property type="entry name" value="ROLLING PEBBLES, ISOFORM B"/>
    <property type="match status" value="1"/>
</dbReference>
<dbReference type="InterPro" id="IPR036770">
    <property type="entry name" value="Ankyrin_rpt-contain_sf"/>
</dbReference>
<organism evidence="4 5">
    <name type="scientific">Symbiodinium microadriaticum</name>
    <name type="common">Dinoflagellate</name>
    <name type="synonym">Zooxanthella microadriatica</name>
    <dbReference type="NCBI Taxonomy" id="2951"/>
    <lineage>
        <taxon>Eukaryota</taxon>
        <taxon>Sar</taxon>
        <taxon>Alveolata</taxon>
        <taxon>Dinophyceae</taxon>
        <taxon>Suessiales</taxon>
        <taxon>Symbiodiniaceae</taxon>
        <taxon>Symbiodinium</taxon>
    </lineage>
</organism>
<dbReference type="Gene3D" id="1.25.40.20">
    <property type="entry name" value="Ankyrin repeat-containing domain"/>
    <property type="match status" value="1"/>
</dbReference>
<proteinExistence type="predicted"/>
<dbReference type="EMBL" id="LSRX01000388">
    <property type="protein sequence ID" value="OLP98698.1"/>
    <property type="molecule type" value="Genomic_DNA"/>
</dbReference>